<evidence type="ECO:0000256" key="3">
    <source>
        <dbReference type="PROSITE-ProRule" id="PRU00089"/>
    </source>
</evidence>
<evidence type="ECO:0000313" key="7">
    <source>
        <dbReference type="Proteomes" id="UP000646827"/>
    </source>
</evidence>
<dbReference type="PROSITE" id="PS00658">
    <property type="entry name" value="FORK_HEAD_2"/>
    <property type="match status" value="1"/>
</dbReference>
<dbReference type="PROSITE" id="PS50039">
    <property type="entry name" value="FORK_HEAD_3"/>
    <property type="match status" value="1"/>
</dbReference>
<evidence type="ECO:0000313" key="6">
    <source>
        <dbReference type="EMBL" id="KAG2218190.1"/>
    </source>
</evidence>
<dbReference type="SMART" id="SM00339">
    <property type="entry name" value="FH"/>
    <property type="match status" value="1"/>
</dbReference>
<comment type="subcellular location">
    <subcellularLocation>
        <location evidence="3">Nucleus</location>
    </subcellularLocation>
</comment>
<feature type="region of interest" description="Disordered" evidence="4">
    <location>
        <begin position="301"/>
        <end position="407"/>
    </location>
</feature>
<dbReference type="AlphaFoldDB" id="A0A8H7RX10"/>
<proteinExistence type="predicted"/>
<dbReference type="PANTHER" id="PTHR11829">
    <property type="entry name" value="FORKHEAD BOX PROTEIN"/>
    <property type="match status" value="1"/>
</dbReference>
<keyword evidence="7" id="KW-1185">Reference proteome</keyword>
<feature type="domain" description="Fork-head" evidence="5">
    <location>
        <begin position="153"/>
        <end position="256"/>
    </location>
</feature>
<sequence length="693" mass="78689">MASDNSITPPALPSELCFQLVRPPTQTSRTTNENQQNNNNNDSNNNNEQSSCMGIISSFPIIQETPRRNGHGRRIYGNESSEHIQTQQHQQQQCQQQQQPPQRPKPADFRFKIESGGTQLEEDDDLDMCPARTRAGWPTQIIPWWKPNDADEKPPYTYATLIAHAILSSKDGRLTLSDIYKWISENYPHYVLGQHHGWQNSIRHNLSLNKKRFLKLDRRPTQANPGKGCYWTLVPGTEQFFIDNLTQAGGHSRKHHDIGLTAELSMGHRRGSCYYGPTTVTPTTDILGSTALSHDNMLITRPEDYESPKKTPVSKEPANMSPLYTTFRMNDQQDEKKRENGSFHKKRINKRRKQQKKRREPGSYAESEYDSGVDVSSKYVTHHKKKDQEKGKQQVSPSASSSTTSVPMAATSNDLSWQQDLFDLALDVTRPLSQLNLDGDANTFLPCVPDDSNTASWMQPWFTADTASEAADQQQQHAMFNNTVLDHTQWNVEQQQSAWDNTLLQLQNTEDLFTPNVTPSTSYPTLLASRYEPKNEVIVDDMLQCSYAADMAKIEESLRELVAIQQEEQPQQYTSQEQHPQQNTIATCSGSSIEQQDLKLAHYPVVINLDDEEVTTRYLHFEDENEGDADDETDGEDDVEDGNQRQLSNESLSNSCDPRLTLSYPEGNTSFDDVPSSILDHHEFVSMSQLLYS</sequence>
<feature type="region of interest" description="Disordered" evidence="4">
    <location>
        <begin position="24"/>
        <end position="52"/>
    </location>
</feature>
<dbReference type="PANTHER" id="PTHR11829:SF343">
    <property type="entry name" value="FORK-HEAD DOMAIN-CONTAINING PROTEIN"/>
    <property type="match status" value="1"/>
</dbReference>
<evidence type="ECO:0000256" key="4">
    <source>
        <dbReference type="SAM" id="MobiDB-lite"/>
    </source>
</evidence>
<feature type="compositionally biased region" description="Basic residues" evidence="4">
    <location>
        <begin position="343"/>
        <end position="359"/>
    </location>
</feature>
<dbReference type="Pfam" id="PF00250">
    <property type="entry name" value="Forkhead"/>
    <property type="match status" value="1"/>
</dbReference>
<feature type="region of interest" description="Disordered" evidence="4">
    <location>
        <begin position="622"/>
        <end position="674"/>
    </location>
</feature>
<keyword evidence="1 3" id="KW-0238">DNA-binding</keyword>
<comment type="caution">
    <text evidence="6">The sequence shown here is derived from an EMBL/GenBank/DDBJ whole genome shotgun (WGS) entry which is preliminary data.</text>
</comment>
<evidence type="ECO:0000256" key="2">
    <source>
        <dbReference type="ARBA" id="ARBA00023242"/>
    </source>
</evidence>
<feature type="compositionally biased region" description="Low complexity" evidence="4">
    <location>
        <begin position="25"/>
        <end position="51"/>
    </location>
</feature>
<dbReference type="GO" id="GO:0000981">
    <property type="term" value="F:DNA-binding transcription factor activity, RNA polymerase II-specific"/>
    <property type="evidence" value="ECO:0007669"/>
    <property type="project" value="TreeGrafter"/>
</dbReference>
<gene>
    <name evidence="6" type="ORF">INT45_006825</name>
</gene>
<feature type="DNA-binding region" description="Fork-head" evidence="3">
    <location>
        <begin position="153"/>
        <end position="256"/>
    </location>
</feature>
<accession>A0A8H7RX10</accession>
<dbReference type="PRINTS" id="PR00053">
    <property type="entry name" value="FORKHEAD"/>
</dbReference>
<dbReference type="Gene3D" id="1.10.10.10">
    <property type="entry name" value="Winged helix-like DNA-binding domain superfamily/Winged helix DNA-binding domain"/>
    <property type="match status" value="1"/>
</dbReference>
<dbReference type="InterPro" id="IPR036390">
    <property type="entry name" value="WH_DNA-bd_sf"/>
</dbReference>
<dbReference type="CDD" id="cd00059">
    <property type="entry name" value="FH_FOX"/>
    <property type="match status" value="1"/>
</dbReference>
<evidence type="ECO:0000256" key="1">
    <source>
        <dbReference type="ARBA" id="ARBA00023125"/>
    </source>
</evidence>
<reference evidence="6 7" key="1">
    <citation type="submission" date="2020-12" db="EMBL/GenBank/DDBJ databases">
        <title>Metabolic potential, ecology and presence of endohyphal bacteria is reflected in genomic diversity of Mucoromycotina.</title>
        <authorList>
            <person name="Muszewska A."/>
            <person name="Okrasinska A."/>
            <person name="Steczkiewicz K."/>
            <person name="Drgas O."/>
            <person name="Orlowska M."/>
            <person name="Perlinska-Lenart U."/>
            <person name="Aleksandrzak-Piekarczyk T."/>
            <person name="Szatraj K."/>
            <person name="Zielenkiewicz U."/>
            <person name="Pilsyk S."/>
            <person name="Malc E."/>
            <person name="Mieczkowski P."/>
            <person name="Kruszewska J.S."/>
            <person name="Biernat P."/>
            <person name="Pawlowska J."/>
        </authorList>
    </citation>
    <scope>NUCLEOTIDE SEQUENCE [LARGE SCALE GENOMIC DNA]</scope>
    <source>
        <strain evidence="6 7">CBS 142.35</strain>
    </source>
</reference>
<dbReference type="InterPro" id="IPR001766">
    <property type="entry name" value="Fork_head_dom"/>
</dbReference>
<dbReference type="GO" id="GO:0005634">
    <property type="term" value="C:nucleus"/>
    <property type="evidence" value="ECO:0007669"/>
    <property type="project" value="UniProtKB-SubCell"/>
</dbReference>
<evidence type="ECO:0000259" key="5">
    <source>
        <dbReference type="PROSITE" id="PS50039"/>
    </source>
</evidence>
<dbReference type="InterPro" id="IPR030456">
    <property type="entry name" value="TF_fork_head_CS_2"/>
</dbReference>
<protein>
    <recommendedName>
        <fullName evidence="5">Fork-head domain-containing protein</fullName>
    </recommendedName>
</protein>
<dbReference type="OrthoDB" id="5954824at2759"/>
<keyword evidence="2 3" id="KW-0539">Nucleus</keyword>
<feature type="compositionally biased region" description="Low complexity" evidence="4">
    <location>
        <begin position="395"/>
        <end position="407"/>
    </location>
</feature>
<name>A0A8H7RX10_9FUNG</name>
<dbReference type="SUPFAM" id="SSF46785">
    <property type="entry name" value="Winged helix' DNA-binding domain"/>
    <property type="match status" value="1"/>
</dbReference>
<dbReference type="Proteomes" id="UP000646827">
    <property type="component" value="Unassembled WGS sequence"/>
</dbReference>
<feature type="compositionally biased region" description="Low complexity" evidence="4">
    <location>
        <begin position="85"/>
        <end position="100"/>
    </location>
</feature>
<dbReference type="EMBL" id="JAEPRB010000246">
    <property type="protein sequence ID" value="KAG2218190.1"/>
    <property type="molecule type" value="Genomic_DNA"/>
</dbReference>
<dbReference type="InterPro" id="IPR036388">
    <property type="entry name" value="WH-like_DNA-bd_sf"/>
</dbReference>
<dbReference type="InterPro" id="IPR050211">
    <property type="entry name" value="FOX_domain-containing"/>
</dbReference>
<dbReference type="FunFam" id="1.10.10.10:FF:000135">
    <property type="entry name" value="forkhead box protein G1"/>
    <property type="match status" value="1"/>
</dbReference>
<organism evidence="6 7">
    <name type="scientific">Circinella minor</name>
    <dbReference type="NCBI Taxonomy" id="1195481"/>
    <lineage>
        <taxon>Eukaryota</taxon>
        <taxon>Fungi</taxon>
        <taxon>Fungi incertae sedis</taxon>
        <taxon>Mucoromycota</taxon>
        <taxon>Mucoromycotina</taxon>
        <taxon>Mucoromycetes</taxon>
        <taxon>Mucorales</taxon>
        <taxon>Lichtheimiaceae</taxon>
        <taxon>Circinella</taxon>
    </lineage>
</organism>
<feature type="compositionally biased region" description="Polar residues" evidence="4">
    <location>
        <begin position="644"/>
        <end position="656"/>
    </location>
</feature>
<feature type="compositionally biased region" description="Basic and acidic residues" evidence="4">
    <location>
        <begin position="331"/>
        <end position="342"/>
    </location>
</feature>
<feature type="compositionally biased region" description="Acidic residues" evidence="4">
    <location>
        <begin position="623"/>
        <end position="641"/>
    </location>
</feature>
<feature type="region of interest" description="Disordered" evidence="4">
    <location>
        <begin position="81"/>
        <end position="109"/>
    </location>
</feature>
<dbReference type="GO" id="GO:0000978">
    <property type="term" value="F:RNA polymerase II cis-regulatory region sequence-specific DNA binding"/>
    <property type="evidence" value="ECO:0007669"/>
    <property type="project" value="TreeGrafter"/>
</dbReference>